<evidence type="ECO:0000256" key="1">
    <source>
        <dbReference type="ARBA" id="ARBA00006817"/>
    </source>
</evidence>
<feature type="domain" description="Activator of Hsp90 ATPase homologue 1/2-like C-terminal" evidence="2">
    <location>
        <begin position="13"/>
        <end position="146"/>
    </location>
</feature>
<dbReference type="CDD" id="cd07814">
    <property type="entry name" value="SRPBCC_CalC_Aha1-like"/>
    <property type="match status" value="1"/>
</dbReference>
<dbReference type="Pfam" id="PF08327">
    <property type="entry name" value="AHSA1"/>
    <property type="match status" value="1"/>
</dbReference>
<protein>
    <submittedName>
        <fullName evidence="3">SRPBCC domain-containing protein</fullName>
    </submittedName>
</protein>
<accession>A0A2T2YD54</accession>
<comment type="caution">
    <text evidence="3">The sequence shown here is derived from an EMBL/GenBank/DDBJ whole genome shotgun (WGS) entry which is preliminary data.</text>
</comment>
<dbReference type="Proteomes" id="UP000240357">
    <property type="component" value="Unassembled WGS sequence"/>
</dbReference>
<sequence>MEALIIKKNIEINAPANKIWDVLLQDEYNRIWFAEFSPGAFAETTWQEGSKVIFKDESGSGIIGTIVANQIGKLLSIKYNGIVKANVEDYDSEEAQGVKGGREIYRLTENQDATQLDIEVDMGEEMYEMMAGAWDKALQKIKELAEA</sequence>
<dbReference type="EMBL" id="PYFT01000001">
    <property type="protein sequence ID" value="PSR53445.1"/>
    <property type="molecule type" value="Genomic_DNA"/>
</dbReference>
<name>A0A2T2YD54_9BACT</name>
<proteinExistence type="inferred from homology"/>
<gene>
    <name evidence="3" type="ORF">AHMF7605_07860</name>
</gene>
<evidence type="ECO:0000259" key="2">
    <source>
        <dbReference type="Pfam" id="PF08327"/>
    </source>
</evidence>
<dbReference type="InterPro" id="IPR013538">
    <property type="entry name" value="ASHA1/2-like_C"/>
</dbReference>
<dbReference type="InterPro" id="IPR023393">
    <property type="entry name" value="START-like_dom_sf"/>
</dbReference>
<dbReference type="SUPFAM" id="SSF55961">
    <property type="entry name" value="Bet v1-like"/>
    <property type="match status" value="1"/>
</dbReference>
<keyword evidence="4" id="KW-1185">Reference proteome</keyword>
<dbReference type="OrthoDB" id="384974at2"/>
<dbReference type="RefSeq" id="WP_106928079.1">
    <property type="nucleotide sequence ID" value="NZ_PYFT01000001.1"/>
</dbReference>
<evidence type="ECO:0000313" key="4">
    <source>
        <dbReference type="Proteomes" id="UP000240357"/>
    </source>
</evidence>
<comment type="similarity">
    <text evidence="1">Belongs to the AHA1 family.</text>
</comment>
<evidence type="ECO:0000313" key="3">
    <source>
        <dbReference type="EMBL" id="PSR53445.1"/>
    </source>
</evidence>
<reference evidence="3 4" key="1">
    <citation type="submission" date="2018-03" db="EMBL/GenBank/DDBJ databases">
        <title>Adhaeribacter sp. HMF7605 Genome sequencing and assembly.</title>
        <authorList>
            <person name="Kang H."/>
            <person name="Kang J."/>
            <person name="Cha I."/>
            <person name="Kim H."/>
            <person name="Joh K."/>
        </authorList>
    </citation>
    <scope>NUCLEOTIDE SEQUENCE [LARGE SCALE GENOMIC DNA]</scope>
    <source>
        <strain evidence="3 4">HMF7605</strain>
    </source>
</reference>
<dbReference type="Gene3D" id="3.30.530.20">
    <property type="match status" value="1"/>
</dbReference>
<organism evidence="3 4">
    <name type="scientific">Adhaeribacter arboris</name>
    <dbReference type="NCBI Taxonomy" id="2072846"/>
    <lineage>
        <taxon>Bacteria</taxon>
        <taxon>Pseudomonadati</taxon>
        <taxon>Bacteroidota</taxon>
        <taxon>Cytophagia</taxon>
        <taxon>Cytophagales</taxon>
        <taxon>Hymenobacteraceae</taxon>
        <taxon>Adhaeribacter</taxon>
    </lineage>
</organism>
<dbReference type="AlphaFoldDB" id="A0A2T2YD54"/>